<dbReference type="InterPro" id="IPR000073">
    <property type="entry name" value="AB_hydrolase_1"/>
</dbReference>
<comment type="catalytic activity">
    <reaction evidence="6">
        <text>butan-2-one + hydrogen cyanide = 2-hydroxy-2-methylbutanenitrile</text>
        <dbReference type="Rhea" id="RHEA:77467"/>
        <dbReference type="ChEBI" id="CHEBI:18407"/>
        <dbReference type="ChEBI" id="CHEBI:28398"/>
        <dbReference type="ChEBI" id="CHEBI:60954"/>
    </reaction>
    <physiologicalReaction direction="right-to-left" evidence="6">
        <dbReference type="Rhea" id="RHEA:77469"/>
    </physiologicalReaction>
</comment>
<evidence type="ECO:0000256" key="8">
    <source>
        <dbReference type="ARBA" id="ARBA00051977"/>
    </source>
</evidence>
<evidence type="ECO:0000256" key="5">
    <source>
        <dbReference type="ARBA" id="ARBA00050608"/>
    </source>
</evidence>
<comment type="catalytic activity">
    <reaction evidence="9">
        <text>2-methylpropanal + hydrogen cyanide = (2S)-2-hydroxy-3-methylbutanenitrile</text>
        <dbReference type="Rhea" id="RHEA:77403"/>
        <dbReference type="ChEBI" id="CHEBI:18407"/>
        <dbReference type="ChEBI" id="CHEBI:48943"/>
        <dbReference type="ChEBI" id="CHEBI:197354"/>
    </reaction>
</comment>
<dbReference type="FunFam" id="3.40.50.1820:FF:000051">
    <property type="entry name" value="(S)-hydroxynitrile lyase"/>
    <property type="match status" value="1"/>
</dbReference>
<dbReference type="GO" id="GO:0080032">
    <property type="term" value="F:methyl jasmonate esterase activity"/>
    <property type="evidence" value="ECO:0007669"/>
    <property type="project" value="TreeGrafter"/>
</dbReference>
<comment type="catalytic activity">
    <reaction evidence="1">
        <text>4-methoxybenzaldehyde + hydrogen cyanide = (2S)-2-hydroxy-2-(4-methoxyphenyl)acetonitrile</text>
        <dbReference type="Rhea" id="RHEA:77447"/>
        <dbReference type="ChEBI" id="CHEBI:18407"/>
        <dbReference type="ChEBI" id="CHEBI:28235"/>
        <dbReference type="ChEBI" id="CHEBI:197328"/>
    </reaction>
</comment>
<feature type="domain" description="AB hydrolase-1" evidence="20">
    <location>
        <begin position="8"/>
        <end position="250"/>
    </location>
</feature>
<evidence type="ECO:0000256" key="11">
    <source>
        <dbReference type="ARBA" id="ARBA00052600"/>
    </source>
</evidence>
<dbReference type="GO" id="GO:0009696">
    <property type="term" value="P:salicylic acid metabolic process"/>
    <property type="evidence" value="ECO:0007669"/>
    <property type="project" value="TreeGrafter"/>
</dbReference>
<name>A0A834SUK1_9FABA</name>
<gene>
    <name evidence="21" type="ORF">G2W53_036531</name>
</gene>
<dbReference type="GO" id="GO:0047606">
    <property type="term" value="F:(S)-hydroxynitrile lyase activity"/>
    <property type="evidence" value="ECO:0007669"/>
    <property type="project" value="UniProtKB-EC"/>
</dbReference>
<comment type="catalytic activity">
    <reaction evidence="7">
        <text>a disubstituted aliphatic (S)-hydroxynitrile = a ketone + hydrogen cyanide</text>
        <dbReference type="Rhea" id="RHEA:56592"/>
        <dbReference type="ChEBI" id="CHEBI:17087"/>
        <dbReference type="ChEBI" id="CHEBI:18407"/>
        <dbReference type="ChEBI" id="CHEBI:140597"/>
        <dbReference type="EC" id="4.1.2.47"/>
    </reaction>
</comment>
<comment type="catalytic activity">
    <reaction evidence="2">
        <text>a monosubstituted aliphatic (S)-hydroxynitrile = an aldehyde + hydrogen cyanide</text>
        <dbReference type="Rhea" id="RHEA:56588"/>
        <dbReference type="ChEBI" id="CHEBI:17478"/>
        <dbReference type="ChEBI" id="CHEBI:18407"/>
        <dbReference type="ChEBI" id="CHEBI:140596"/>
        <dbReference type="EC" id="4.1.2.47"/>
    </reaction>
</comment>
<evidence type="ECO:0000256" key="2">
    <source>
        <dbReference type="ARBA" id="ARBA00050241"/>
    </source>
</evidence>
<evidence type="ECO:0000256" key="15">
    <source>
        <dbReference type="ARBA" id="ARBA00066572"/>
    </source>
</evidence>
<evidence type="ECO:0000256" key="19">
    <source>
        <dbReference type="ARBA" id="ARBA00079794"/>
    </source>
</evidence>
<keyword evidence="22" id="KW-1185">Reference proteome</keyword>
<dbReference type="PANTHER" id="PTHR10992:SF1077">
    <property type="entry name" value="ALPHA_BETA FOLD HYDROLASE"/>
    <property type="match status" value="1"/>
</dbReference>
<dbReference type="OrthoDB" id="408373at2759"/>
<evidence type="ECO:0000256" key="3">
    <source>
        <dbReference type="ARBA" id="ARBA00050262"/>
    </source>
</evidence>
<dbReference type="Proteomes" id="UP000634136">
    <property type="component" value="Unassembled WGS sequence"/>
</dbReference>
<comment type="catalytic activity">
    <reaction evidence="4">
        <text>benzaldehyde + hydrogen cyanide = (S)-mandelonitrile</text>
        <dbReference type="Rhea" id="RHEA:77427"/>
        <dbReference type="ChEBI" id="CHEBI:17169"/>
        <dbReference type="ChEBI" id="CHEBI:18407"/>
        <dbReference type="ChEBI" id="CHEBI:36941"/>
    </reaction>
</comment>
<evidence type="ECO:0000256" key="6">
    <source>
        <dbReference type="ARBA" id="ARBA00051647"/>
    </source>
</evidence>
<sequence>MGKREKHFVLVHGACHGAWCWYKVTTLLKSNGHKVTALNLAASGIHPKQVLQLPSISDYYQPLMEFMDSLPSEDKVILVAHSLGGVSVSVAMERFPHKISLAVFVTAMMPSQQLTYPDFLHQKLQVMSGVDYMDTHFTYDNGPHKPPTSRLFGPKFMESMLYQLSPPEDLSLALSLLRPVPIYNDLELLLKETAVTEQRHGRVPRVYIDCDRDNLKNEDAQRWMIEINPPLEVKVIAGSDHMPMFSKPLELCSYLLEFADRY</sequence>
<evidence type="ECO:0000256" key="9">
    <source>
        <dbReference type="ARBA" id="ARBA00052033"/>
    </source>
</evidence>
<evidence type="ECO:0000256" key="18">
    <source>
        <dbReference type="ARBA" id="ARBA00078291"/>
    </source>
</evidence>
<organism evidence="21 22">
    <name type="scientific">Senna tora</name>
    <dbReference type="NCBI Taxonomy" id="362788"/>
    <lineage>
        <taxon>Eukaryota</taxon>
        <taxon>Viridiplantae</taxon>
        <taxon>Streptophyta</taxon>
        <taxon>Embryophyta</taxon>
        <taxon>Tracheophyta</taxon>
        <taxon>Spermatophyta</taxon>
        <taxon>Magnoliopsida</taxon>
        <taxon>eudicotyledons</taxon>
        <taxon>Gunneridae</taxon>
        <taxon>Pentapetalae</taxon>
        <taxon>rosids</taxon>
        <taxon>fabids</taxon>
        <taxon>Fabales</taxon>
        <taxon>Fabaceae</taxon>
        <taxon>Caesalpinioideae</taxon>
        <taxon>Cassia clade</taxon>
        <taxon>Senna</taxon>
    </lineage>
</organism>
<dbReference type="GO" id="GO:0080030">
    <property type="term" value="F:methyl indole-3-acetate esterase activity"/>
    <property type="evidence" value="ECO:0007669"/>
    <property type="project" value="TreeGrafter"/>
</dbReference>
<proteinExistence type="inferred from homology"/>
<comment type="catalytic activity">
    <reaction evidence="10">
        <text>3-formylthiophene + hydrogen cyanide = (2S)-2-hydroxy-2-(thiophen-3-yl)acetonitrile</text>
        <dbReference type="Rhea" id="RHEA:77459"/>
        <dbReference type="ChEBI" id="CHEBI:18407"/>
        <dbReference type="ChEBI" id="CHEBI:87611"/>
        <dbReference type="ChEBI" id="CHEBI:197333"/>
    </reaction>
</comment>
<comment type="catalytic activity">
    <reaction evidence="3">
        <text>2-hydroxy-2-methylpropanenitrile = acetone + hydrogen cyanide</text>
        <dbReference type="Rhea" id="RHEA:11932"/>
        <dbReference type="ChEBI" id="CHEBI:15347"/>
        <dbReference type="ChEBI" id="CHEBI:15348"/>
        <dbReference type="ChEBI" id="CHEBI:18407"/>
    </reaction>
    <physiologicalReaction direction="left-to-right" evidence="3">
        <dbReference type="Rhea" id="RHEA:11933"/>
    </physiologicalReaction>
</comment>
<dbReference type="Gene3D" id="3.40.50.1820">
    <property type="entry name" value="alpha/beta hydrolase"/>
    <property type="match status" value="1"/>
</dbReference>
<evidence type="ECO:0000256" key="1">
    <source>
        <dbReference type="ARBA" id="ARBA00050104"/>
    </source>
</evidence>
<dbReference type="PANTHER" id="PTHR10992">
    <property type="entry name" value="METHYLESTERASE FAMILY MEMBER"/>
    <property type="match status" value="1"/>
</dbReference>
<evidence type="ECO:0000256" key="12">
    <source>
        <dbReference type="ARBA" id="ARBA00052609"/>
    </source>
</evidence>
<protein>
    <recommendedName>
        <fullName evidence="16">(S)-hydroxynitrile lyase</fullName>
        <ecNumber evidence="15">4.1.2.47</ecNumber>
    </recommendedName>
    <alternativeName>
        <fullName evidence="17">2-hydroxy-2-methylpropanenitrile lyase</fullName>
    </alternativeName>
    <alternativeName>
        <fullName evidence="18">Acetone cyanohydrin lyase</fullName>
    </alternativeName>
    <alternativeName>
        <fullName evidence="19">Hydroxynitrile lyase</fullName>
    </alternativeName>
</protein>
<evidence type="ECO:0000256" key="10">
    <source>
        <dbReference type="ARBA" id="ARBA00052511"/>
    </source>
</evidence>
<comment type="catalytic activity">
    <reaction evidence="11">
        <text>2,2-dimethylpropanal + hydrogen cyanide = (2S)-2-hydroxy-3,3-dimethylbutanenitrile</text>
        <dbReference type="Rhea" id="RHEA:77407"/>
        <dbReference type="ChEBI" id="CHEBI:18407"/>
        <dbReference type="ChEBI" id="CHEBI:141557"/>
        <dbReference type="ChEBI" id="CHEBI:197355"/>
    </reaction>
</comment>
<evidence type="ECO:0000313" key="21">
    <source>
        <dbReference type="EMBL" id="KAF7809788.1"/>
    </source>
</evidence>
<dbReference type="GO" id="GO:0009694">
    <property type="term" value="P:jasmonic acid metabolic process"/>
    <property type="evidence" value="ECO:0007669"/>
    <property type="project" value="TreeGrafter"/>
</dbReference>
<evidence type="ECO:0000256" key="14">
    <source>
        <dbReference type="ARBA" id="ARBA00060885"/>
    </source>
</evidence>
<dbReference type="InterPro" id="IPR029058">
    <property type="entry name" value="AB_hydrolase_fold"/>
</dbReference>
<dbReference type="AlphaFoldDB" id="A0A834SUK1"/>
<comment type="catalytic activity">
    <reaction evidence="12">
        <text>cyclohexanecarbaldehyde + hydrogen cyanide = (2S)-2-cyclohexyl-2-hydroxyacetonitrile</text>
        <dbReference type="Rhea" id="RHEA:77423"/>
        <dbReference type="ChEBI" id="CHEBI:18407"/>
        <dbReference type="ChEBI" id="CHEBI:197359"/>
        <dbReference type="ChEBI" id="CHEBI:197360"/>
    </reaction>
</comment>
<evidence type="ECO:0000256" key="4">
    <source>
        <dbReference type="ARBA" id="ARBA00050358"/>
    </source>
</evidence>
<dbReference type="EC" id="4.1.2.47" evidence="15"/>
<dbReference type="GO" id="GO:0080031">
    <property type="term" value="F:methyl salicylate esterase activity"/>
    <property type="evidence" value="ECO:0007669"/>
    <property type="project" value="TreeGrafter"/>
</dbReference>
<evidence type="ECO:0000256" key="16">
    <source>
        <dbReference type="ARBA" id="ARBA00069221"/>
    </source>
</evidence>
<dbReference type="Pfam" id="PF12697">
    <property type="entry name" value="Abhydrolase_6"/>
    <property type="match status" value="1"/>
</dbReference>
<dbReference type="SUPFAM" id="SSF53474">
    <property type="entry name" value="alpha/beta-Hydrolases"/>
    <property type="match status" value="1"/>
</dbReference>
<comment type="catalytic activity">
    <reaction evidence="13">
        <text>an aromatic (S)-hydroxynitrile = an aromatic aldehyde + hydrogen cyanide</text>
        <dbReference type="Rhea" id="RHEA:54660"/>
        <dbReference type="ChEBI" id="CHEBI:18407"/>
        <dbReference type="ChEBI" id="CHEBI:33855"/>
        <dbReference type="ChEBI" id="CHEBI:138306"/>
        <dbReference type="EC" id="4.1.2.47"/>
    </reaction>
</comment>
<dbReference type="EMBL" id="JAAIUW010000011">
    <property type="protein sequence ID" value="KAF7809788.1"/>
    <property type="molecule type" value="Genomic_DNA"/>
</dbReference>
<comment type="similarity">
    <text evidence="14">Belongs to the AB hydrolase superfamily. Hydroxynitrile lyase family.</text>
</comment>
<evidence type="ECO:0000256" key="7">
    <source>
        <dbReference type="ARBA" id="ARBA00051735"/>
    </source>
</evidence>
<evidence type="ECO:0000259" key="20">
    <source>
        <dbReference type="Pfam" id="PF12697"/>
    </source>
</evidence>
<comment type="caution">
    <text evidence="21">The sequence shown here is derived from an EMBL/GenBank/DDBJ whole genome shotgun (WGS) entry which is preliminary data.</text>
</comment>
<comment type="catalytic activity">
    <reaction evidence="5">
        <text>formylthiophene + hydrogen cyanide = (2R)-2-hydroxy-2-(thiophen-2-yl)acetonitrile</text>
        <dbReference type="Rhea" id="RHEA:77455"/>
        <dbReference type="ChEBI" id="CHEBI:18407"/>
        <dbReference type="ChEBI" id="CHEBI:87301"/>
        <dbReference type="ChEBI" id="CHEBI:197332"/>
    </reaction>
</comment>
<evidence type="ECO:0000256" key="13">
    <source>
        <dbReference type="ARBA" id="ARBA00052826"/>
    </source>
</evidence>
<dbReference type="InterPro" id="IPR045889">
    <property type="entry name" value="MES/HNL"/>
</dbReference>
<accession>A0A834SUK1</accession>
<reference evidence="21" key="1">
    <citation type="submission" date="2020-09" db="EMBL/GenBank/DDBJ databases">
        <title>Genome-Enabled Discovery of Anthraquinone Biosynthesis in Senna tora.</title>
        <authorList>
            <person name="Kang S.-H."/>
            <person name="Pandey R.P."/>
            <person name="Lee C.-M."/>
            <person name="Sim J.-S."/>
            <person name="Jeong J.-T."/>
            <person name="Choi B.-S."/>
            <person name="Jung M."/>
            <person name="Ginzburg D."/>
            <person name="Zhao K."/>
            <person name="Won S.Y."/>
            <person name="Oh T.-J."/>
            <person name="Yu Y."/>
            <person name="Kim N.-H."/>
            <person name="Lee O.R."/>
            <person name="Lee T.-H."/>
            <person name="Bashyal P."/>
            <person name="Kim T.-S."/>
            <person name="Lee W.-H."/>
            <person name="Kawkins C."/>
            <person name="Kim C.-K."/>
            <person name="Kim J.S."/>
            <person name="Ahn B.O."/>
            <person name="Rhee S.Y."/>
            <person name="Sohng J.K."/>
        </authorList>
    </citation>
    <scope>NUCLEOTIDE SEQUENCE</scope>
    <source>
        <tissue evidence="21">Leaf</tissue>
    </source>
</reference>
<comment type="catalytic activity">
    <reaction evidence="8">
        <text>acrolein + hydrogen cyanide = (2S)-2-hydroxybut-3-enenitrile</text>
        <dbReference type="Rhea" id="RHEA:77411"/>
        <dbReference type="ChEBI" id="CHEBI:15368"/>
        <dbReference type="ChEBI" id="CHEBI:18407"/>
        <dbReference type="ChEBI" id="CHEBI:197356"/>
    </reaction>
</comment>
<evidence type="ECO:0000256" key="17">
    <source>
        <dbReference type="ARBA" id="ARBA00076040"/>
    </source>
</evidence>
<evidence type="ECO:0000313" key="22">
    <source>
        <dbReference type="Proteomes" id="UP000634136"/>
    </source>
</evidence>